<feature type="domain" description="Pyridine nucleotide-disulphide oxidoreductase dimerisation" evidence="5">
    <location>
        <begin position="342"/>
        <end position="450"/>
    </location>
</feature>
<dbReference type="PANTHER" id="PTHR43014:SF4">
    <property type="entry name" value="PYRIDINE NUCLEOTIDE-DISULFIDE OXIDOREDUCTASE RCLA-RELATED"/>
    <property type="match status" value="1"/>
</dbReference>
<protein>
    <submittedName>
        <fullName evidence="7">NAD(P)/FAD-dependent oxidoreductase</fullName>
    </submittedName>
</protein>
<dbReference type="InterPro" id="IPR036188">
    <property type="entry name" value="FAD/NAD-bd_sf"/>
</dbReference>
<evidence type="ECO:0000259" key="6">
    <source>
        <dbReference type="Pfam" id="PF07992"/>
    </source>
</evidence>
<sequence>MTVDYDVVIIGGSLAGRYAALTATQLKAKVALVEPDTSELLYSAHTPYELIYHQIFNEIANLTEQISEAAVFKPHALSVDISQANLYAHATVSNLQQQHSLAILAAKGVDVIVGGGEFQSSPRLSFATNSRVLRARNYLLATSVQFIPEIEGLQKTGFLTLSNIWQSLDSHTPPKNWAIIGGVPQSIELAQTLTRLGCSVTLIVDRPFILSHIDPEIAHLLRSHLEAEGVRVFTHTRVTQVRRIDDKKWLQAGDKAIETDEIVVATGQQPNIQSLNLAGVNVKWNQSRVLVNDKLQTTNHRIYACGDVIGGYDCPNIANYEAKIAVKNALFFPRFKVNYQSIPWGIFTRPMLAQVGLTEAQAKRLYSHDEVIVLQHYFKTMAAAQVTNQTTGVCKLITLPNGLILGATVFGGEARELINIIALAIAQKIQVKHLANLSSVYPSFSEILEQTAQDWNQRQFNSNVALQDFLQSFFLCRRNWDI</sequence>
<comment type="similarity">
    <text evidence="1">Belongs to the class-I pyridine nucleotide-disulfide oxidoreductase family.</text>
</comment>
<dbReference type="InterPro" id="IPR023753">
    <property type="entry name" value="FAD/NAD-binding_dom"/>
</dbReference>
<dbReference type="GO" id="GO:0050660">
    <property type="term" value="F:flavin adenine dinucleotide binding"/>
    <property type="evidence" value="ECO:0007669"/>
    <property type="project" value="TreeGrafter"/>
</dbReference>
<accession>A0AAP5IBC2</accession>
<dbReference type="AlphaFoldDB" id="A0AAP5IBC2"/>
<dbReference type="GO" id="GO:0003955">
    <property type="term" value="F:NAD(P)H dehydrogenase (quinone) activity"/>
    <property type="evidence" value="ECO:0007669"/>
    <property type="project" value="TreeGrafter"/>
</dbReference>
<feature type="binding site" evidence="4">
    <location>
        <position position="307"/>
    </location>
    <ligand>
        <name>FAD</name>
        <dbReference type="ChEBI" id="CHEBI:57692"/>
    </ligand>
</feature>
<dbReference type="InterPro" id="IPR016156">
    <property type="entry name" value="FAD/NAD-linked_Rdtase_dimer_sf"/>
</dbReference>
<evidence type="ECO:0000256" key="1">
    <source>
        <dbReference type="ARBA" id="ARBA00007532"/>
    </source>
</evidence>
<dbReference type="EMBL" id="JAALHA020000017">
    <property type="protein sequence ID" value="MDR9898291.1"/>
    <property type="molecule type" value="Genomic_DNA"/>
</dbReference>
<evidence type="ECO:0000256" key="2">
    <source>
        <dbReference type="ARBA" id="ARBA00022630"/>
    </source>
</evidence>
<reference evidence="8" key="1">
    <citation type="journal article" date="2021" name="Science">
        <title>Hunting the eagle killer: A cyanobacterial neurotoxin causes vacuolar myelinopathy.</title>
        <authorList>
            <person name="Breinlinger S."/>
            <person name="Phillips T.J."/>
            <person name="Haram B.N."/>
            <person name="Mares J."/>
            <person name="Martinez Yerena J.A."/>
            <person name="Hrouzek P."/>
            <person name="Sobotka R."/>
            <person name="Henderson W.M."/>
            <person name="Schmieder P."/>
            <person name="Williams S.M."/>
            <person name="Lauderdale J.D."/>
            <person name="Wilde H.D."/>
            <person name="Gerrin W."/>
            <person name="Kust A."/>
            <person name="Washington J.W."/>
            <person name="Wagner C."/>
            <person name="Geier B."/>
            <person name="Liebeke M."/>
            <person name="Enke H."/>
            <person name="Niedermeyer T.H.J."/>
            <person name="Wilde S.B."/>
        </authorList>
    </citation>
    <scope>NUCLEOTIDE SEQUENCE [LARGE SCALE GENOMIC DNA]</scope>
    <source>
        <strain evidence="8">Thurmond2011</strain>
    </source>
</reference>
<comment type="cofactor">
    <cofactor evidence="4">
        <name>FAD</name>
        <dbReference type="ChEBI" id="CHEBI:57692"/>
    </cofactor>
    <text evidence="4">Binds 1 FAD per subunit.</text>
</comment>
<name>A0AAP5IBC2_9CYAN</name>
<evidence type="ECO:0000256" key="4">
    <source>
        <dbReference type="PIRSR" id="PIRSR000350-3"/>
    </source>
</evidence>
<dbReference type="Pfam" id="PF07992">
    <property type="entry name" value="Pyr_redox_2"/>
    <property type="match status" value="1"/>
</dbReference>
<organism evidence="7 8">
    <name type="scientific">Aetokthonos hydrillicola Thurmond2011</name>
    <dbReference type="NCBI Taxonomy" id="2712845"/>
    <lineage>
        <taxon>Bacteria</taxon>
        <taxon>Bacillati</taxon>
        <taxon>Cyanobacteriota</taxon>
        <taxon>Cyanophyceae</taxon>
        <taxon>Nostocales</taxon>
        <taxon>Hapalosiphonaceae</taxon>
        <taxon>Aetokthonos</taxon>
    </lineage>
</organism>
<keyword evidence="3 4" id="KW-0274">FAD</keyword>
<feature type="binding site" evidence="4">
    <location>
        <begin position="181"/>
        <end position="188"/>
    </location>
    <ligand>
        <name>NAD(+)</name>
        <dbReference type="ChEBI" id="CHEBI:57540"/>
    </ligand>
</feature>
<dbReference type="Proteomes" id="UP000667802">
    <property type="component" value="Unassembled WGS sequence"/>
</dbReference>
<feature type="binding site" evidence="4">
    <location>
        <position position="116"/>
    </location>
    <ligand>
        <name>FAD</name>
        <dbReference type="ChEBI" id="CHEBI:57692"/>
    </ligand>
</feature>
<evidence type="ECO:0000259" key="5">
    <source>
        <dbReference type="Pfam" id="PF02852"/>
    </source>
</evidence>
<dbReference type="InterPro" id="IPR001100">
    <property type="entry name" value="Pyr_nuc-diS_OxRdtase"/>
</dbReference>
<evidence type="ECO:0000313" key="7">
    <source>
        <dbReference type="EMBL" id="MDR9898291.1"/>
    </source>
</evidence>
<feature type="binding site" evidence="4">
    <location>
        <position position="267"/>
    </location>
    <ligand>
        <name>NAD(+)</name>
        <dbReference type="ChEBI" id="CHEBI:57540"/>
    </ligand>
</feature>
<evidence type="ECO:0000313" key="8">
    <source>
        <dbReference type="Proteomes" id="UP000667802"/>
    </source>
</evidence>
<keyword evidence="4" id="KW-0520">NAD</keyword>
<dbReference type="PRINTS" id="PR00411">
    <property type="entry name" value="PNDRDTASEI"/>
</dbReference>
<keyword evidence="8" id="KW-1185">Reference proteome</keyword>
<keyword evidence="2" id="KW-0285">Flavoprotein</keyword>
<dbReference type="Pfam" id="PF02852">
    <property type="entry name" value="Pyr_redox_dim"/>
    <property type="match status" value="1"/>
</dbReference>
<dbReference type="RefSeq" id="WP_208342922.1">
    <property type="nucleotide sequence ID" value="NZ_CAWQFN010000226.1"/>
</dbReference>
<dbReference type="Gene3D" id="3.50.50.60">
    <property type="entry name" value="FAD/NAD(P)-binding domain"/>
    <property type="match status" value="2"/>
</dbReference>
<dbReference type="PRINTS" id="PR00368">
    <property type="entry name" value="FADPNR"/>
</dbReference>
<proteinExistence type="inferred from homology"/>
<dbReference type="InterPro" id="IPR004099">
    <property type="entry name" value="Pyr_nucl-diS_OxRdtase_dimer"/>
</dbReference>
<feature type="domain" description="FAD/NAD(P)-binding" evidence="6">
    <location>
        <begin position="5"/>
        <end position="312"/>
    </location>
</feature>
<dbReference type="PIRSF" id="PIRSF000350">
    <property type="entry name" value="Mercury_reductase_MerA"/>
    <property type="match status" value="1"/>
</dbReference>
<dbReference type="SUPFAM" id="SSF55424">
    <property type="entry name" value="FAD/NAD-linked reductases, dimerisation (C-terminal) domain"/>
    <property type="match status" value="1"/>
</dbReference>
<dbReference type="Gene3D" id="3.30.390.30">
    <property type="match status" value="1"/>
</dbReference>
<keyword evidence="4" id="KW-0547">Nucleotide-binding</keyword>
<comment type="caution">
    <text evidence="7">The sequence shown here is derived from an EMBL/GenBank/DDBJ whole genome shotgun (WGS) entry which is preliminary data.</text>
</comment>
<dbReference type="PANTHER" id="PTHR43014">
    <property type="entry name" value="MERCURIC REDUCTASE"/>
    <property type="match status" value="1"/>
</dbReference>
<dbReference type="SUPFAM" id="SSF51905">
    <property type="entry name" value="FAD/NAD(P)-binding domain"/>
    <property type="match status" value="1"/>
</dbReference>
<gene>
    <name evidence="7" type="ORF">G7B40_027570</name>
</gene>
<evidence type="ECO:0000256" key="3">
    <source>
        <dbReference type="ARBA" id="ARBA00022827"/>
    </source>
</evidence>